<feature type="coiled-coil region" evidence="1">
    <location>
        <begin position="31"/>
        <end position="65"/>
    </location>
</feature>
<dbReference type="Proteomes" id="UP000677436">
    <property type="component" value="Chromosome"/>
</dbReference>
<evidence type="ECO:0000313" key="4">
    <source>
        <dbReference type="Proteomes" id="UP000677436"/>
    </source>
</evidence>
<gene>
    <name evidence="3" type="ORF">JIR001_04950</name>
</gene>
<reference evidence="3" key="1">
    <citation type="journal article" date="2013" name="Int. J. Syst. Evol. Microbiol.">
        <title>Polycladomyces abyssicola gen. nov., sp. nov., a thermophilic filamentous bacterium isolated from hemipelagic sediment.</title>
        <authorList>
            <person name="Tsubouchi T."/>
            <person name="Shimane Y."/>
            <person name="Mori K."/>
            <person name="Usui K."/>
            <person name="Hiraki T."/>
            <person name="Tame A."/>
            <person name="Uematsu K."/>
            <person name="Maruyama T."/>
            <person name="Hatada Y."/>
        </authorList>
    </citation>
    <scope>NUCLEOTIDE SEQUENCE</scope>
    <source>
        <strain evidence="3">JIR-001</strain>
    </source>
</reference>
<sequence length="70" mass="8524">MFFFDEHPFRSPPTNENENKNLTRVKVHVDLSILLKMLERQESQIRALHAELKKLQRQNRHYSKSRAKHR</sequence>
<feature type="region of interest" description="Disordered" evidence="2">
    <location>
        <begin position="1"/>
        <end position="20"/>
    </location>
</feature>
<accession>A0A8D5UCH5</accession>
<proteinExistence type="predicted"/>
<organism evidence="3 4">
    <name type="scientific">Polycladomyces abyssicola</name>
    <dbReference type="NCBI Taxonomy" id="1125966"/>
    <lineage>
        <taxon>Bacteria</taxon>
        <taxon>Bacillati</taxon>
        <taxon>Bacillota</taxon>
        <taxon>Bacilli</taxon>
        <taxon>Bacillales</taxon>
        <taxon>Thermoactinomycetaceae</taxon>
        <taxon>Polycladomyces</taxon>
    </lineage>
</organism>
<evidence type="ECO:0000256" key="2">
    <source>
        <dbReference type="SAM" id="MobiDB-lite"/>
    </source>
</evidence>
<reference evidence="3" key="2">
    <citation type="journal article" date="2021" name="Microbiol. Resour. Announc.">
        <title>Complete Genome Sequence of Polycladomyces abyssicola JIR-001T, Isolated from Hemipelagic Sediment in Deep Seawater.</title>
        <authorList>
            <person name="Tsubouchi T."/>
            <person name="Kaneko Y."/>
        </authorList>
    </citation>
    <scope>NUCLEOTIDE SEQUENCE</scope>
    <source>
        <strain evidence="3">JIR-001</strain>
    </source>
</reference>
<evidence type="ECO:0000256" key="1">
    <source>
        <dbReference type="SAM" id="Coils"/>
    </source>
</evidence>
<dbReference type="AlphaFoldDB" id="A0A8D5UCH5"/>
<keyword evidence="4" id="KW-1185">Reference proteome</keyword>
<protein>
    <submittedName>
        <fullName evidence="3">Uncharacterized protein</fullName>
    </submittedName>
</protein>
<keyword evidence="1" id="KW-0175">Coiled coil</keyword>
<evidence type="ECO:0000313" key="3">
    <source>
        <dbReference type="EMBL" id="BCU80712.1"/>
    </source>
</evidence>
<name>A0A8D5UCH5_9BACL</name>
<dbReference type="KEGG" id="pabs:JIR001_04950"/>
<dbReference type="EMBL" id="AP024601">
    <property type="protein sequence ID" value="BCU80712.1"/>
    <property type="molecule type" value="Genomic_DNA"/>
</dbReference>